<organism evidence="2 3">
    <name type="scientific">Macrosiphum euphorbiae</name>
    <name type="common">potato aphid</name>
    <dbReference type="NCBI Taxonomy" id="13131"/>
    <lineage>
        <taxon>Eukaryota</taxon>
        <taxon>Metazoa</taxon>
        <taxon>Ecdysozoa</taxon>
        <taxon>Arthropoda</taxon>
        <taxon>Hexapoda</taxon>
        <taxon>Insecta</taxon>
        <taxon>Pterygota</taxon>
        <taxon>Neoptera</taxon>
        <taxon>Paraneoptera</taxon>
        <taxon>Hemiptera</taxon>
        <taxon>Sternorrhyncha</taxon>
        <taxon>Aphidomorpha</taxon>
        <taxon>Aphidoidea</taxon>
        <taxon>Aphididae</taxon>
        <taxon>Macrosiphini</taxon>
        <taxon>Macrosiphum</taxon>
    </lineage>
</organism>
<accession>A0AAV0WKW1</accession>
<comment type="caution">
    <text evidence="2">The sequence shown here is derived from an EMBL/GenBank/DDBJ whole genome shotgun (WGS) entry which is preliminary data.</text>
</comment>
<gene>
    <name evidence="2" type="ORF">MEUPH1_LOCUS12170</name>
</gene>
<dbReference type="PANTHER" id="PTHR46953:SF1">
    <property type="entry name" value="G-PROTEIN COUPLED RECEPTOR MTH-LIKE 1-RELATED"/>
    <property type="match status" value="1"/>
</dbReference>
<sequence>MFAYEIDEDGRQLQGRSIKTVLPYHVEFKCSHRDVLEYGFQLTEDGSLYLTYEQHIVPYMEYCVGYSKGIVTDTIVAYICNSDTVFMVERARASSIPIFFRASYVVSAVCLALTLLLYNTLPSLRSTRNYSVKCYLYHQFV</sequence>
<dbReference type="AlphaFoldDB" id="A0AAV0WKW1"/>
<evidence type="ECO:0000313" key="3">
    <source>
        <dbReference type="Proteomes" id="UP001160148"/>
    </source>
</evidence>
<keyword evidence="3" id="KW-1185">Reference proteome</keyword>
<feature type="transmembrane region" description="Helical" evidence="1">
    <location>
        <begin position="98"/>
        <end position="118"/>
    </location>
</feature>
<evidence type="ECO:0000256" key="1">
    <source>
        <dbReference type="SAM" id="Phobius"/>
    </source>
</evidence>
<dbReference type="Proteomes" id="UP001160148">
    <property type="component" value="Unassembled WGS sequence"/>
</dbReference>
<evidence type="ECO:0000313" key="2">
    <source>
        <dbReference type="EMBL" id="CAI6356438.1"/>
    </source>
</evidence>
<proteinExistence type="predicted"/>
<dbReference type="PANTHER" id="PTHR46953">
    <property type="entry name" value="G-PROTEIN COUPLED RECEPTOR MTH-LIKE 1-RELATED"/>
    <property type="match status" value="1"/>
</dbReference>
<protein>
    <submittedName>
        <fullName evidence="2">Uncharacterized protein</fullName>
    </submittedName>
</protein>
<keyword evidence="1" id="KW-0472">Membrane</keyword>
<dbReference type="InterPro" id="IPR052808">
    <property type="entry name" value="GPCR_Mth-like"/>
</dbReference>
<keyword evidence="1" id="KW-1133">Transmembrane helix</keyword>
<reference evidence="2 3" key="1">
    <citation type="submission" date="2023-01" db="EMBL/GenBank/DDBJ databases">
        <authorList>
            <person name="Whitehead M."/>
        </authorList>
    </citation>
    <scope>NUCLEOTIDE SEQUENCE [LARGE SCALE GENOMIC DNA]</scope>
</reference>
<dbReference type="EMBL" id="CARXXK010000002">
    <property type="protein sequence ID" value="CAI6356438.1"/>
    <property type="molecule type" value="Genomic_DNA"/>
</dbReference>
<name>A0AAV0WKW1_9HEMI</name>
<keyword evidence="1" id="KW-0812">Transmembrane</keyword>